<dbReference type="Gene3D" id="3.40.30.10">
    <property type="entry name" value="Glutaredoxin"/>
    <property type="match status" value="1"/>
</dbReference>
<dbReference type="Pfam" id="PF13192">
    <property type="entry name" value="Thioredoxin_3"/>
    <property type="match status" value="1"/>
</dbReference>
<name>L0FAA5_DESDL</name>
<dbReference type="OrthoDB" id="5348456at2"/>
<dbReference type="AlphaFoldDB" id="L0FAA5"/>
<reference evidence="3" key="1">
    <citation type="submission" date="2012-02" db="EMBL/GenBank/DDBJ databases">
        <title>Complete sequence of Desulfitobacterium dichloroeliminans LMG P-21439.</title>
        <authorList>
            <person name="Lucas S."/>
            <person name="Han J."/>
            <person name="Lapidus A."/>
            <person name="Cheng J.-F."/>
            <person name="Goodwin L."/>
            <person name="Pitluck S."/>
            <person name="Peters L."/>
            <person name="Ovchinnikova G."/>
            <person name="Teshima H."/>
            <person name="Detter J.C."/>
            <person name="Han C."/>
            <person name="Tapia R."/>
            <person name="Land M."/>
            <person name="Hauser L."/>
            <person name="Kyrpides N."/>
            <person name="Ivanova N."/>
            <person name="Pagani I."/>
            <person name="Kruse T."/>
            <person name="de Vos W.M."/>
            <person name="Boon N."/>
            <person name="Smidt H."/>
            <person name="Woyke T."/>
        </authorList>
    </citation>
    <scope>NUCLEOTIDE SEQUENCE [LARGE SCALE GENOMIC DNA]</scope>
    <source>
        <strain evidence="3">LMG P-21439 / DCA1</strain>
    </source>
</reference>
<sequence>MKPVTMFVLESCPYCKEALRWMEELKAENVHYDRVAFTIVDEQLHPEISRQYSYYYVPTYFVNGIKVHEGAATKDIVRNVFEKALEP</sequence>
<keyword evidence="3" id="KW-1185">Reference proteome</keyword>
<organism evidence="2 3">
    <name type="scientific">Desulfitobacterium dichloroeliminans (strain LMG P-21439 / DCA1)</name>
    <dbReference type="NCBI Taxonomy" id="871963"/>
    <lineage>
        <taxon>Bacteria</taxon>
        <taxon>Bacillati</taxon>
        <taxon>Bacillota</taxon>
        <taxon>Clostridia</taxon>
        <taxon>Eubacteriales</taxon>
        <taxon>Desulfitobacteriaceae</taxon>
        <taxon>Desulfitobacterium</taxon>
    </lineage>
</organism>
<feature type="domain" description="Thioredoxin-like fold" evidence="1">
    <location>
        <begin position="10"/>
        <end position="81"/>
    </location>
</feature>
<proteinExistence type="predicted"/>
<dbReference type="PROSITE" id="PS51354">
    <property type="entry name" value="GLUTAREDOXIN_2"/>
    <property type="match status" value="1"/>
</dbReference>
<dbReference type="InterPro" id="IPR036249">
    <property type="entry name" value="Thioredoxin-like_sf"/>
</dbReference>
<dbReference type="Proteomes" id="UP000010797">
    <property type="component" value="Chromosome"/>
</dbReference>
<protein>
    <submittedName>
        <fullName evidence="2">Glutaredoxin-like protein</fullName>
    </submittedName>
</protein>
<dbReference type="eggNOG" id="COG0695">
    <property type="taxonomic scope" value="Bacteria"/>
</dbReference>
<evidence type="ECO:0000259" key="1">
    <source>
        <dbReference type="Pfam" id="PF13192"/>
    </source>
</evidence>
<dbReference type="STRING" id="871963.Desdi_2539"/>
<dbReference type="HOGENOM" id="CLU_090389_20_1_9"/>
<evidence type="ECO:0000313" key="2">
    <source>
        <dbReference type="EMBL" id="AGA69960.1"/>
    </source>
</evidence>
<accession>L0FAA5</accession>
<dbReference type="EMBL" id="CP003344">
    <property type="protein sequence ID" value="AGA69960.1"/>
    <property type="molecule type" value="Genomic_DNA"/>
</dbReference>
<dbReference type="SUPFAM" id="SSF52833">
    <property type="entry name" value="Thioredoxin-like"/>
    <property type="match status" value="1"/>
</dbReference>
<evidence type="ECO:0000313" key="3">
    <source>
        <dbReference type="Proteomes" id="UP000010797"/>
    </source>
</evidence>
<dbReference type="RefSeq" id="WP_015262931.1">
    <property type="nucleotide sequence ID" value="NC_019903.1"/>
</dbReference>
<dbReference type="InterPro" id="IPR012336">
    <property type="entry name" value="Thioredoxin-like_fold"/>
</dbReference>
<gene>
    <name evidence="2" type="ordered locus">Desdi_2539</name>
</gene>
<dbReference type="CDD" id="cd02947">
    <property type="entry name" value="TRX_family"/>
    <property type="match status" value="1"/>
</dbReference>
<dbReference type="KEGG" id="ddl:Desdi_2539"/>